<dbReference type="Proteomes" id="UP000481153">
    <property type="component" value="Unassembled WGS sequence"/>
</dbReference>
<accession>A0A6G0XXP5</accession>
<protein>
    <submittedName>
        <fullName evidence="2">Uncharacterized protein</fullName>
    </submittedName>
</protein>
<feature type="compositionally biased region" description="Polar residues" evidence="1">
    <location>
        <begin position="117"/>
        <end position="135"/>
    </location>
</feature>
<evidence type="ECO:0000313" key="2">
    <source>
        <dbReference type="EMBL" id="KAF0745384.1"/>
    </source>
</evidence>
<dbReference type="AlphaFoldDB" id="A0A6G0XXP5"/>
<evidence type="ECO:0000313" key="3">
    <source>
        <dbReference type="Proteomes" id="UP000481153"/>
    </source>
</evidence>
<name>A0A6G0XXP5_9STRA</name>
<sequence length="316" mass="34018">MVAGTVKITVHRVKDIKLDEGGLKGLKLVVRVNIGKSFQQTNPVEAEKANLNEILNFELANVDQKQSVVIDLLKDGEEKAIASTKTFLEELIEGKSDKRLFKFDGASGGIVLSGSFTSAETSKKGPSNAGSSKATNETHESVSRSLSTHTDNTTLWYLHPSFYYNKTKEVYAYTTSFSGIAFVARYGEATLEFVLKRLAPKVATLNDVDKSLVPALSTADSKVDENVEYLLKTLIASQDYLVSTKNGAYNKVSQTLSATSTTVKGTVSSAQAKVSQATSAAVDTAYNLSNSTYTALTDTANKLLAYVPLVNKKATA</sequence>
<proteinExistence type="predicted"/>
<keyword evidence="3" id="KW-1185">Reference proteome</keyword>
<feature type="region of interest" description="Disordered" evidence="1">
    <location>
        <begin position="117"/>
        <end position="146"/>
    </location>
</feature>
<dbReference type="VEuPathDB" id="FungiDB:AeMF1_016920"/>
<evidence type="ECO:0000256" key="1">
    <source>
        <dbReference type="SAM" id="MobiDB-lite"/>
    </source>
</evidence>
<comment type="caution">
    <text evidence="2">The sequence shown here is derived from an EMBL/GenBank/DDBJ whole genome shotgun (WGS) entry which is preliminary data.</text>
</comment>
<reference evidence="2 3" key="1">
    <citation type="submission" date="2019-07" db="EMBL/GenBank/DDBJ databases">
        <title>Genomics analysis of Aphanomyces spp. identifies a new class of oomycete effector associated with host adaptation.</title>
        <authorList>
            <person name="Gaulin E."/>
        </authorList>
    </citation>
    <scope>NUCLEOTIDE SEQUENCE [LARGE SCALE GENOMIC DNA]</scope>
    <source>
        <strain evidence="2 3">ATCC 201684</strain>
    </source>
</reference>
<gene>
    <name evidence="2" type="ORF">Ae201684_000404</name>
</gene>
<dbReference type="EMBL" id="VJMJ01000002">
    <property type="protein sequence ID" value="KAF0745384.1"/>
    <property type="molecule type" value="Genomic_DNA"/>
</dbReference>
<organism evidence="2 3">
    <name type="scientific">Aphanomyces euteiches</name>
    <dbReference type="NCBI Taxonomy" id="100861"/>
    <lineage>
        <taxon>Eukaryota</taxon>
        <taxon>Sar</taxon>
        <taxon>Stramenopiles</taxon>
        <taxon>Oomycota</taxon>
        <taxon>Saprolegniomycetes</taxon>
        <taxon>Saprolegniales</taxon>
        <taxon>Verrucalvaceae</taxon>
        <taxon>Aphanomyces</taxon>
    </lineage>
</organism>